<reference evidence="2" key="1">
    <citation type="submission" date="2023-03" db="UniProtKB">
        <authorList>
            <consortium name="EnsemblPlants"/>
        </authorList>
    </citation>
    <scope>IDENTIFICATION</scope>
</reference>
<accession>A0A9I9E3Y5</accession>
<dbReference type="EnsemblPlants" id="MELO3C028362.2.1">
    <property type="protein sequence ID" value="MELO3C028362.2.1"/>
    <property type="gene ID" value="MELO3C028362.2"/>
</dbReference>
<organism evidence="2">
    <name type="scientific">Cucumis melo</name>
    <name type="common">Muskmelon</name>
    <dbReference type="NCBI Taxonomy" id="3656"/>
    <lineage>
        <taxon>Eukaryota</taxon>
        <taxon>Viridiplantae</taxon>
        <taxon>Streptophyta</taxon>
        <taxon>Embryophyta</taxon>
        <taxon>Tracheophyta</taxon>
        <taxon>Spermatophyta</taxon>
        <taxon>Magnoliopsida</taxon>
        <taxon>eudicotyledons</taxon>
        <taxon>Gunneridae</taxon>
        <taxon>Pentapetalae</taxon>
        <taxon>rosids</taxon>
        <taxon>fabids</taxon>
        <taxon>Cucurbitales</taxon>
        <taxon>Cucurbitaceae</taxon>
        <taxon>Benincaseae</taxon>
        <taxon>Cucumis</taxon>
    </lineage>
</organism>
<proteinExistence type="predicted"/>
<evidence type="ECO:0000313" key="2">
    <source>
        <dbReference type="EnsemblPlants" id="MELO3C028362.2.1"/>
    </source>
</evidence>
<feature type="region of interest" description="Disordered" evidence="1">
    <location>
        <begin position="22"/>
        <end position="50"/>
    </location>
</feature>
<protein>
    <submittedName>
        <fullName evidence="2">Uncharacterized protein</fullName>
    </submittedName>
</protein>
<evidence type="ECO:0000256" key="1">
    <source>
        <dbReference type="SAM" id="MobiDB-lite"/>
    </source>
</evidence>
<dbReference type="Gramene" id="MELO3C028362.2.1">
    <property type="protein sequence ID" value="MELO3C028362.2.1"/>
    <property type="gene ID" value="MELO3C028362.2"/>
</dbReference>
<feature type="compositionally biased region" description="Low complexity" evidence="1">
    <location>
        <begin position="24"/>
        <end position="38"/>
    </location>
</feature>
<dbReference type="AlphaFoldDB" id="A0A9I9E3Y5"/>
<sequence length="50" mass="5377">RRGGCSRSCCRRIGRDAEVIRRWSSSSSKVSSSKVSSSSKRRGGDTEGNG</sequence>
<name>A0A9I9E3Y5_CUCME</name>